<dbReference type="GO" id="GO:0016020">
    <property type="term" value="C:membrane"/>
    <property type="evidence" value="ECO:0000318"/>
    <property type="project" value="GO_Central"/>
</dbReference>
<evidence type="ECO:0008006" key="12">
    <source>
        <dbReference type="Google" id="ProtNLM"/>
    </source>
</evidence>
<dbReference type="PRINTS" id="PR00463">
    <property type="entry name" value="EP450I"/>
</dbReference>
<evidence type="ECO:0000256" key="5">
    <source>
        <dbReference type="ARBA" id="ARBA00023002"/>
    </source>
</evidence>
<reference evidence="10 11" key="1">
    <citation type="submission" date="2014-04" db="EMBL/GenBank/DDBJ databases">
        <authorList>
            <consortium name="International Citrus Genome Consortium"/>
            <person name="Gmitter F."/>
            <person name="Chen C."/>
            <person name="Farmerie W."/>
            <person name="Harkins T."/>
            <person name="Desany B."/>
            <person name="Mohiuddin M."/>
            <person name="Kodira C."/>
            <person name="Borodovsky M."/>
            <person name="Lomsadze A."/>
            <person name="Burns P."/>
            <person name="Jenkins J."/>
            <person name="Prochnik S."/>
            <person name="Shu S."/>
            <person name="Chapman J."/>
            <person name="Pitluck S."/>
            <person name="Schmutz J."/>
            <person name="Rokhsar D."/>
        </authorList>
    </citation>
    <scope>NUCLEOTIDE SEQUENCE</scope>
</reference>
<gene>
    <name evidence="10" type="ORF">CISIN_1g048790mg</name>
</gene>
<dbReference type="SMR" id="A0A067FPV9"/>
<evidence type="ECO:0000256" key="4">
    <source>
        <dbReference type="ARBA" id="ARBA00022723"/>
    </source>
</evidence>
<dbReference type="GO" id="GO:0020037">
    <property type="term" value="F:heme binding"/>
    <property type="evidence" value="ECO:0007669"/>
    <property type="project" value="InterPro"/>
</dbReference>
<dbReference type="Pfam" id="PF00067">
    <property type="entry name" value="p450"/>
    <property type="match status" value="1"/>
</dbReference>
<protein>
    <recommendedName>
        <fullName evidence="12">Cytochrome P450</fullName>
    </recommendedName>
</protein>
<dbReference type="CDD" id="cd11072">
    <property type="entry name" value="CYP71-like"/>
    <property type="match status" value="1"/>
</dbReference>
<dbReference type="InterPro" id="IPR017972">
    <property type="entry name" value="Cyt_P450_CS"/>
</dbReference>
<sequence>MISQFFFLLLLITTSSFVLILLIKQKTSKAQATRLPPGPWKLPLIGNLHQLTGDSPHVSLQKLSNEYGPLMFLQLGSLPTLVISSADVARDIFRTHDLIFSGRPELYAAKIFSYNCSNIAFAPYGEYWREIRKIAILELLGSKRVQSFQAVRNEEVADMIKIIARSSAGPTDLSRLIFLLANNIICRVTFGRKYDSEADTGTTGFDIFFPWMGWLDKFNGREARVMKIFRELDRFYDEEILQQHLDPRRPKPEHEDLVDVLVRIQKDSSQAVALSNEQIKSLLTDIFVAGTDTSSATLGWTMTEFIRNPSVMRRAQNEVRGVVKGREVVEESDISELMYLKLVVKEALRLHPPAPLLVPRETTEDCRVGEYEIPSGTRVLINAKAIATDPEHWEHPFEFRPERFLNSSIDLKGNNFELIPFGVGRRGCPGMNFAMPLIELALANLLHRFDWKLPPGMRIEDLDMEEAPGMTMHKKNSSLPSL</sequence>
<dbReference type="InterPro" id="IPR002401">
    <property type="entry name" value="Cyt_P450_E_grp-I"/>
</dbReference>
<evidence type="ECO:0000256" key="8">
    <source>
        <dbReference type="PIRSR" id="PIRSR602401-1"/>
    </source>
</evidence>
<accession>A0A067FPV9</accession>
<keyword evidence="11" id="KW-1185">Reference proteome</keyword>
<evidence type="ECO:0000256" key="6">
    <source>
        <dbReference type="ARBA" id="ARBA00023004"/>
    </source>
</evidence>
<dbReference type="GO" id="GO:0016709">
    <property type="term" value="F:oxidoreductase activity, acting on paired donors, with incorporation or reduction of molecular oxygen, NAD(P)H as one donor, and incorporation of one atom of oxygen"/>
    <property type="evidence" value="ECO:0000318"/>
    <property type="project" value="GO_Central"/>
</dbReference>
<evidence type="ECO:0000313" key="10">
    <source>
        <dbReference type="EMBL" id="KDO69444.1"/>
    </source>
</evidence>
<dbReference type="FunFam" id="1.10.630.10:FF:000011">
    <property type="entry name" value="Cytochrome P450 83B1"/>
    <property type="match status" value="1"/>
</dbReference>
<name>A0A067FPV9_CITSI</name>
<evidence type="ECO:0000256" key="7">
    <source>
        <dbReference type="ARBA" id="ARBA00023033"/>
    </source>
</evidence>
<evidence type="ECO:0000256" key="2">
    <source>
        <dbReference type="ARBA" id="ARBA00010617"/>
    </source>
</evidence>
<comment type="cofactor">
    <cofactor evidence="1 8">
        <name>heme</name>
        <dbReference type="ChEBI" id="CHEBI:30413"/>
    </cofactor>
</comment>
<evidence type="ECO:0000313" key="11">
    <source>
        <dbReference type="Proteomes" id="UP000027120"/>
    </source>
</evidence>
<dbReference type="Proteomes" id="UP000027120">
    <property type="component" value="Unassembled WGS sequence"/>
</dbReference>
<dbReference type="AlphaFoldDB" id="A0A067FPV9"/>
<comment type="similarity">
    <text evidence="2 9">Belongs to the cytochrome P450 family.</text>
</comment>
<feature type="binding site" description="axial binding residue" evidence="8">
    <location>
        <position position="428"/>
    </location>
    <ligand>
        <name>heme</name>
        <dbReference type="ChEBI" id="CHEBI:30413"/>
    </ligand>
    <ligandPart>
        <name>Fe</name>
        <dbReference type="ChEBI" id="CHEBI:18248"/>
    </ligandPart>
</feature>
<organism evidence="10 11">
    <name type="scientific">Citrus sinensis</name>
    <name type="common">Sweet orange</name>
    <name type="synonym">Citrus aurantium var. sinensis</name>
    <dbReference type="NCBI Taxonomy" id="2711"/>
    <lineage>
        <taxon>Eukaryota</taxon>
        <taxon>Viridiplantae</taxon>
        <taxon>Streptophyta</taxon>
        <taxon>Embryophyta</taxon>
        <taxon>Tracheophyta</taxon>
        <taxon>Spermatophyta</taxon>
        <taxon>Magnoliopsida</taxon>
        <taxon>eudicotyledons</taxon>
        <taxon>Gunneridae</taxon>
        <taxon>Pentapetalae</taxon>
        <taxon>rosids</taxon>
        <taxon>malvids</taxon>
        <taxon>Sapindales</taxon>
        <taxon>Rutaceae</taxon>
        <taxon>Aurantioideae</taxon>
        <taxon>Citrus</taxon>
    </lineage>
</organism>
<evidence type="ECO:0000256" key="3">
    <source>
        <dbReference type="ARBA" id="ARBA00022617"/>
    </source>
</evidence>
<dbReference type="InterPro" id="IPR001128">
    <property type="entry name" value="Cyt_P450"/>
</dbReference>
<keyword evidence="4 8" id="KW-0479">Metal-binding</keyword>
<keyword evidence="3 8" id="KW-0349">Heme</keyword>
<dbReference type="Gene3D" id="1.10.630.10">
    <property type="entry name" value="Cytochrome P450"/>
    <property type="match status" value="1"/>
</dbReference>
<dbReference type="PANTHER" id="PTHR47955:SF19">
    <property type="entry name" value="CYTOCHROME P450 71A9-LIKE ISOFORM X1"/>
    <property type="match status" value="1"/>
</dbReference>
<dbReference type="EMBL" id="KK784892">
    <property type="protein sequence ID" value="KDO69444.1"/>
    <property type="molecule type" value="Genomic_DNA"/>
</dbReference>
<keyword evidence="6 8" id="KW-0408">Iron</keyword>
<dbReference type="PANTHER" id="PTHR47955">
    <property type="entry name" value="CYTOCHROME P450 FAMILY 71 PROTEIN"/>
    <property type="match status" value="1"/>
</dbReference>
<keyword evidence="7 9" id="KW-0503">Monooxygenase</keyword>
<dbReference type="GO" id="GO:0005506">
    <property type="term" value="F:iron ion binding"/>
    <property type="evidence" value="ECO:0007669"/>
    <property type="project" value="InterPro"/>
</dbReference>
<evidence type="ECO:0000256" key="9">
    <source>
        <dbReference type="RuleBase" id="RU000461"/>
    </source>
</evidence>
<keyword evidence="5 9" id="KW-0560">Oxidoreductase</keyword>
<evidence type="ECO:0000256" key="1">
    <source>
        <dbReference type="ARBA" id="ARBA00001971"/>
    </source>
</evidence>
<dbReference type="PRINTS" id="PR00385">
    <property type="entry name" value="P450"/>
</dbReference>
<proteinExistence type="inferred from homology"/>
<dbReference type="SUPFAM" id="SSF48264">
    <property type="entry name" value="Cytochrome P450"/>
    <property type="match status" value="1"/>
</dbReference>
<dbReference type="InterPro" id="IPR036396">
    <property type="entry name" value="Cyt_P450_sf"/>
</dbReference>
<dbReference type="PROSITE" id="PS00086">
    <property type="entry name" value="CYTOCHROME_P450"/>
    <property type="match status" value="1"/>
</dbReference>